<dbReference type="AlphaFoldDB" id="A0A5M3ZGY6"/>
<dbReference type="PANTHER" id="PTHR47431">
    <property type="entry name" value="ZN(II)2CYS6 TRANSCRIPTION FACTOR (EUROFUNG)-RELATED"/>
    <property type="match status" value="1"/>
</dbReference>
<gene>
    <name evidence="2" type="ORF">ATEIFO6365_0016000700</name>
</gene>
<sequence length="603" mass="65655">MGNLLAQARRGGARRGAKYENAKKQQQDQQADIGIHHLSPLVEDGVTGPFSDDIVGASCPTSPPHRVPGSSFDARGAIALRTYMTEKDLLNAYYIYIHSYLPLLPPPPFPQTEDRSLDMFPPEGPDWSAVPLERRSPLALALSALLVLIPPASDLAPLSEPATSLRASYSQLYIRAADDLLQAHALPAEPAWASLFATPASSSWSPLHPQVPAELDCVLAMLALAVHEYCQAGNRKQMRARAYQALTAAMDLSLHSLGVDDPGLTLTDAHKRTWWMTMYLVTQSAIFNHAEPIILKDDPRICMPYPEFRGCREPWPLLMEAQDALRRAGLLVRKLEQTRRNGAIPSQGSADDIRRLDAELVAVGSRLDKSRCITNHEGAETFAARNLWVIAIQFVHTARIKLHRFNAFADKPLFLDKHCDLTTFGLDDLAGCPSTASSPSDNCILNPSPALPFTAQSSARICLKSALVICRIARTMPAPNARFSELSTVADTDTAVPLRGSYPRSLPYLACAGMQACYVLLMLVRLVRACVALGDLGGCWGLLDSPEPGTEVQEAERVMEEMRNGVAAVRASLAGDGFFGGVLGMAREVDATYLAYFQEGGCI</sequence>
<evidence type="ECO:0000313" key="3">
    <source>
        <dbReference type="Proteomes" id="UP000452235"/>
    </source>
</evidence>
<dbReference type="EMBL" id="BLJY01000016">
    <property type="protein sequence ID" value="GFF21686.1"/>
    <property type="molecule type" value="Genomic_DNA"/>
</dbReference>
<reference evidence="2 3" key="1">
    <citation type="submission" date="2020-01" db="EMBL/GenBank/DDBJ databases">
        <title>Aspergillus terreus IFO 6365 whole genome shotgun sequence.</title>
        <authorList>
            <person name="Kanamasa S."/>
            <person name="Takahashi H."/>
        </authorList>
    </citation>
    <scope>NUCLEOTIDE SEQUENCE [LARGE SCALE GENOMIC DNA]</scope>
    <source>
        <strain evidence="2 3">IFO 6365</strain>
    </source>
</reference>
<dbReference type="Proteomes" id="UP000452235">
    <property type="component" value="Unassembled WGS sequence"/>
</dbReference>
<evidence type="ECO:0000256" key="1">
    <source>
        <dbReference type="SAM" id="MobiDB-lite"/>
    </source>
</evidence>
<dbReference type="OrthoDB" id="2123952at2759"/>
<comment type="caution">
    <text evidence="2">The sequence shown here is derived from an EMBL/GenBank/DDBJ whole genome shotgun (WGS) entry which is preliminary data.</text>
</comment>
<feature type="region of interest" description="Disordered" evidence="1">
    <location>
        <begin position="1"/>
        <end position="31"/>
    </location>
</feature>
<dbReference type="PANTHER" id="PTHR47431:SF5">
    <property type="entry name" value="ZN(II)2CYS6 TRANSCRIPTION FACTOR (EUROFUNG)"/>
    <property type="match status" value="1"/>
</dbReference>
<proteinExistence type="predicted"/>
<evidence type="ECO:0000313" key="2">
    <source>
        <dbReference type="EMBL" id="GFF21686.1"/>
    </source>
</evidence>
<accession>A0A5M3ZGY6</accession>
<keyword evidence="3" id="KW-1185">Reference proteome</keyword>
<dbReference type="VEuPathDB" id="FungiDB:ATEG_02067"/>
<dbReference type="CDD" id="cd12148">
    <property type="entry name" value="fungal_TF_MHR"/>
    <property type="match status" value="1"/>
</dbReference>
<protein>
    <submittedName>
        <fullName evidence="2">Zn(II)2Cys6 transcription factor</fullName>
    </submittedName>
</protein>
<name>A0A5M3ZGY6_ASPTE</name>
<feature type="compositionally biased region" description="Basic and acidic residues" evidence="1">
    <location>
        <begin position="17"/>
        <end position="26"/>
    </location>
</feature>
<organism evidence="2 3">
    <name type="scientific">Aspergillus terreus</name>
    <dbReference type="NCBI Taxonomy" id="33178"/>
    <lineage>
        <taxon>Eukaryota</taxon>
        <taxon>Fungi</taxon>
        <taxon>Dikarya</taxon>
        <taxon>Ascomycota</taxon>
        <taxon>Pezizomycotina</taxon>
        <taxon>Eurotiomycetes</taxon>
        <taxon>Eurotiomycetidae</taxon>
        <taxon>Eurotiales</taxon>
        <taxon>Aspergillaceae</taxon>
        <taxon>Aspergillus</taxon>
        <taxon>Aspergillus subgen. Circumdati</taxon>
    </lineage>
</organism>